<feature type="compositionally biased region" description="Low complexity" evidence="10">
    <location>
        <begin position="303"/>
        <end position="321"/>
    </location>
</feature>
<accession>A0A4Y9YW04</accession>
<dbReference type="OrthoDB" id="436405at2759"/>
<evidence type="ECO:0000256" key="8">
    <source>
        <dbReference type="ARBA" id="ARBA00023136"/>
    </source>
</evidence>
<dbReference type="Gene3D" id="3.10.450.320">
    <property type="entry name" value="Mitochondrial import inner membrane translocase subunit Tim21"/>
    <property type="match status" value="1"/>
</dbReference>
<dbReference type="Proteomes" id="UP000298327">
    <property type="component" value="Unassembled WGS sequence"/>
</dbReference>
<keyword evidence="12" id="KW-1185">Reference proteome</keyword>
<dbReference type="InterPro" id="IPR038552">
    <property type="entry name" value="Tim21_IMS_sf"/>
</dbReference>
<evidence type="ECO:0000256" key="6">
    <source>
        <dbReference type="ARBA" id="ARBA00022989"/>
    </source>
</evidence>
<evidence type="ECO:0000256" key="4">
    <source>
        <dbReference type="ARBA" id="ARBA00022692"/>
    </source>
</evidence>
<dbReference type="GO" id="GO:0030150">
    <property type="term" value="P:protein import into mitochondrial matrix"/>
    <property type="evidence" value="ECO:0007669"/>
    <property type="project" value="UniProtKB-UniRule"/>
</dbReference>
<name>A0A4Y9YW04_9AGAM</name>
<keyword evidence="7 9" id="KW-0496">Mitochondrion</keyword>
<dbReference type="STRING" id="205917.A0A4Y9YW04"/>
<evidence type="ECO:0000256" key="7">
    <source>
        <dbReference type="ARBA" id="ARBA00023128"/>
    </source>
</evidence>
<dbReference type="InterPro" id="IPR013261">
    <property type="entry name" value="Tim21"/>
</dbReference>
<evidence type="ECO:0000256" key="1">
    <source>
        <dbReference type="ARBA" id="ARBA00004304"/>
    </source>
</evidence>
<keyword evidence="5" id="KW-0809">Transit peptide</keyword>
<evidence type="ECO:0000256" key="2">
    <source>
        <dbReference type="ARBA" id="ARBA00010867"/>
    </source>
</evidence>
<evidence type="ECO:0000256" key="9">
    <source>
        <dbReference type="RuleBase" id="RU367142"/>
    </source>
</evidence>
<dbReference type="GO" id="GO:0005744">
    <property type="term" value="C:TIM23 mitochondrial import inner membrane translocase complex"/>
    <property type="evidence" value="ECO:0007669"/>
    <property type="project" value="UniProtKB-UniRule"/>
</dbReference>
<evidence type="ECO:0000313" key="11">
    <source>
        <dbReference type="EMBL" id="TFY65918.1"/>
    </source>
</evidence>
<sequence>MKANCLRQLVSEAHAASLAVRISRQSKCRSILNTSRTFATQRDPVPSSLLSQALDQKQRAARRDDSVGPFQLGLSQQSFGGDEKVKKWSELSTGGKVLRTTARTTNVTVILLGAGLTAVLTYALTSELFSKNSPTVLYNEACEKIKASPKVSKYLQGSLVFHNNPPSITRPRHRNRHVSSQIAVDSSGREHMLLNFYVQAKGHGTAEASDSYLNSAVEWTKEAAAGLSELTWDDTVSWTKDRALGAQESAKELFRYLTGDTVAPKSIVYDADGSSDARGEDSRRHEEPRGLWGSVTGLFGSIKSSSRNGSSEGSAAGTSGSLWQEGEIHADLVRGLPRPVEFLANVSTGSHSRNPTRVFVKRSSGVRENEPVMRWDSH</sequence>
<feature type="compositionally biased region" description="Basic and acidic residues" evidence="10">
    <location>
        <begin position="275"/>
        <end position="289"/>
    </location>
</feature>
<keyword evidence="9" id="KW-0999">Mitochondrion inner membrane</keyword>
<keyword evidence="4 9" id="KW-0812">Transmembrane</keyword>
<proteinExistence type="inferred from homology"/>
<keyword evidence="9" id="KW-0811">Translocation</keyword>
<comment type="similarity">
    <text evidence="2 9">Belongs to the TIM21 family.</text>
</comment>
<evidence type="ECO:0000256" key="10">
    <source>
        <dbReference type="SAM" id="MobiDB-lite"/>
    </source>
</evidence>
<evidence type="ECO:0000256" key="5">
    <source>
        <dbReference type="ARBA" id="ARBA00022946"/>
    </source>
</evidence>
<dbReference type="PANTHER" id="PTHR13032:SF6">
    <property type="entry name" value="MITOCHONDRIAL IMPORT INNER MEMBRANE TRANSLOCASE SUBUNIT TIM21"/>
    <property type="match status" value="1"/>
</dbReference>
<reference evidence="11 12" key="1">
    <citation type="submission" date="2019-02" db="EMBL/GenBank/DDBJ databases">
        <title>Genome sequencing of the rare red list fungi Dentipellis fragilis.</title>
        <authorList>
            <person name="Buettner E."/>
            <person name="Kellner H."/>
        </authorList>
    </citation>
    <scope>NUCLEOTIDE SEQUENCE [LARGE SCALE GENOMIC DNA]</scope>
    <source>
        <strain evidence="11 12">DSM 105465</strain>
    </source>
</reference>
<protein>
    <recommendedName>
        <fullName evidence="3 9">Mitochondrial import inner membrane translocase subunit Tim21</fullName>
    </recommendedName>
</protein>
<comment type="subcellular location">
    <subcellularLocation>
        <location evidence="9">Mitochondrion inner membrane</location>
        <topology evidence="9">Single-pass membrane protein</topology>
    </subcellularLocation>
    <subcellularLocation>
        <location evidence="1">Mitochondrion membrane</location>
        <topology evidence="1">Single-pass membrane protein</topology>
    </subcellularLocation>
</comment>
<evidence type="ECO:0000313" key="12">
    <source>
        <dbReference type="Proteomes" id="UP000298327"/>
    </source>
</evidence>
<keyword evidence="6 9" id="KW-1133">Transmembrane helix</keyword>
<dbReference type="EMBL" id="SEOQ01000295">
    <property type="protein sequence ID" value="TFY65918.1"/>
    <property type="molecule type" value="Genomic_DNA"/>
</dbReference>
<comment type="function">
    <text evidence="9">Essential component of the TIM23 complex, a complex that mediates the translocation of transit peptide-containing proteins across the mitochondrial inner membrane.</text>
</comment>
<evidence type="ECO:0000256" key="3">
    <source>
        <dbReference type="ARBA" id="ARBA00020726"/>
    </source>
</evidence>
<feature type="transmembrane region" description="Helical" evidence="9">
    <location>
        <begin position="106"/>
        <end position="124"/>
    </location>
</feature>
<keyword evidence="8 9" id="KW-0472">Membrane</keyword>
<comment type="caution">
    <text evidence="11">The sequence shown here is derived from an EMBL/GenBank/DDBJ whole genome shotgun (WGS) entry which is preliminary data.</text>
</comment>
<feature type="region of interest" description="Disordered" evidence="10">
    <location>
        <begin position="303"/>
        <end position="322"/>
    </location>
</feature>
<dbReference type="PANTHER" id="PTHR13032">
    <property type="entry name" value="MITOCHONDRIAL IMPORT INNER MEMBRANE TRANSLOCASE SUBUNIT TIM21"/>
    <property type="match status" value="1"/>
</dbReference>
<dbReference type="AlphaFoldDB" id="A0A4Y9YW04"/>
<feature type="region of interest" description="Disordered" evidence="10">
    <location>
        <begin position="270"/>
        <end position="291"/>
    </location>
</feature>
<keyword evidence="9" id="KW-0813">Transport</keyword>
<comment type="subunit">
    <text evidence="9">Component of the TIM23 complex.</text>
</comment>
<dbReference type="Pfam" id="PF08294">
    <property type="entry name" value="TIM21"/>
    <property type="match status" value="1"/>
</dbReference>
<organism evidence="11 12">
    <name type="scientific">Dentipellis fragilis</name>
    <dbReference type="NCBI Taxonomy" id="205917"/>
    <lineage>
        <taxon>Eukaryota</taxon>
        <taxon>Fungi</taxon>
        <taxon>Dikarya</taxon>
        <taxon>Basidiomycota</taxon>
        <taxon>Agaricomycotina</taxon>
        <taxon>Agaricomycetes</taxon>
        <taxon>Russulales</taxon>
        <taxon>Hericiaceae</taxon>
        <taxon>Dentipellis</taxon>
    </lineage>
</organism>
<gene>
    <name evidence="11" type="ORF">EVG20_g5169</name>
</gene>
<keyword evidence="9" id="KW-0653">Protein transport</keyword>